<dbReference type="OrthoDB" id="5801773at2759"/>
<name>A0A2G5UCE5_9PELO</name>
<accession>A0A2G5UCE5</accession>
<dbReference type="Proteomes" id="UP000230233">
    <property type="component" value="Chromosome IV"/>
</dbReference>
<gene>
    <name evidence="1" type="primary">Cnig_chr_IV.g15909</name>
    <name evidence="1" type="ORF">B9Z55_015909</name>
</gene>
<dbReference type="EMBL" id="PDUG01000004">
    <property type="protein sequence ID" value="PIC37200.1"/>
    <property type="molecule type" value="Genomic_DNA"/>
</dbReference>
<reference evidence="2" key="1">
    <citation type="submission" date="2017-10" db="EMBL/GenBank/DDBJ databases">
        <title>Rapid genome shrinkage in a self-fertile nematode reveals novel sperm competition proteins.</title>
        <authorList>
            <person name="Yin D."/>
            <person name="Schwarz E.M."/>
            <person name="Thomas C.G."/>
            <person name="Felde R.L."/>
            <person name="Korf I.F."/>
            <person name="Cutter A.D."/>
            <person name="Schartner C.M."/>
            <person name="Ralston E.J."/>
            <person name="Meyer B.J."/>
            <person name="Haag E.S."/>
        </authorList>
    </citation>
    <scope>NUCLEOTIDE SEQUENCE [LARGE SCALE GENOMIC DNA]</scope>
    <source>
        <strain evidence="2">JU1422</strain>
    </source>
</reference>
<evidence type="ECO:0000313" key="1">
    <source>
        <dbReference type="EMBL" id="PIC37200.1"/>
    </source>
</evidence>
<protein>
    <submittedName>
        <fullName evidence="1">Uncharacterized protein</fullName>
    </submittedName>
</protein>
<keyword evidence="2" id="KW-1185">Reference proteome</keyword>
<comment type="caution">
    <text evidence="1">The sequence shown here is derived from an EMBL/GenBank/DDBJ whole genome shotgun (WGS) entry which is preliminary data.</text>
</comment>
<evidence type="ECO:0000313" key="2">
    <source>
        <dbReference type="Proteomes" id="UP000230233"/>
    </source>
</evidence>
<dbReference type="AlphaFoldDB" id="A0A2G5UCE5"/>
<proteinExistence type="predicted"/>
<organism evidence="1 2">
    <name type="scientific">Caenorhabditis nigoni</name>
    <dbReference type="NCBI Taxonomy" id="1611254"/>
    <lineage>
        <taxon>Eukaryota</taxon>
        <taxon>Metazoa</taxon>
        <taxon>Ecdysozoa</taxon>
        <taxon>Nematoda</taxon>
        <taxon>Chromadorea</taxon>
        <taxon>Rhabditida</taxon>
        <taxon>Rhabditina</taxon>
        <taxon>Rhabditomorpha</taxon>
        <taxon>Rhabditoidea</taxon>
        <taxon>Rhabditidae</taxon>
        <taxon>Peloderinae</taxon>
        <taxon>Caenorhabditis</taxon>
    </lineage>
</organism>
<sequence length="201" mass="23009">MQFIFWVIFSPYFQMPRVIVLVVLASLALYVSSDQIVQGALQKIFPYAAPAKVKTLTTNVNKQTAIAKAKTVVKNWIPKNWKAANAKVDAKNQLSKQAYAQKKALTFIDYRYSLKKYINYLYNQAVNTKYLTKPEADNMRTMFWAADSKALNNYTVTCQTFMMEAMQKIQKNPTIQESVTDLTGKFAKANPTDYANLQWTL</sequence>
<dbReference type="PANTHER" id="PTHR36946:SF4">
    <property type="entry name" value="DUF148 DOMAIN-CONTAINING PROTEIN-RELATED"/>
    <property type="match status" value="1"/>
</dbReference>
<dbReference type="PANTHER" id="PTHR36946">
    <property type="entry name" value="PROTEIN CBG13897-RELATED"/>
    <property type="match status" value="1"/>
</dbReference>